<dbReference type="Pfam" id="PF03932">
    <property type="entry name" value="CutC"/>
    <property type="match status" value="1"/>
</dbReference>
<evidence type="ECO:0000313" key="4">
    <source>
        <dbReference type="Proteomes" id="UP000886808"/>
    </source>
</evidence>
<dbReference type="FunFam" id="3.20.20.380:FF:000001">
    <property type="entry name" value="Copper homeostasis protein CutC"/>
    <property type="match status" value="1"/>
</dbReference>
<evidence type="ECO:0000256" key="1">
    <source>
        <dbReference type="ARBA" id="ARBA00007768"/>
    </source>
</evidence>
<dbReference type="Proteomes" id="UP000886808">
    <property type="component" value="Unassembled WGS sequence"/>
</dbReference>
<dbReference type="SUPFAM" id="SSF110395">
    <property type="entry name" value="CutC-like"/>
    <property type="match status" value="1"/>
</dbReference>
<dbReference type="InterPro" id="IPR036822">
    <property type="entry name" value="CutC-like_dom_sf"/>
</dbReference>
<comment type="subcellular location">
    <subcellularLocation>
        <location evidence="2">Cytoplasm</location>
    </subcellularLocation>
</comment>
<dbReference type="PANTHER" id="PTHR12598">
    <property type="entry name" value="COPPER HOMEOSTASIS PROTEIN CUTC"/>
    <property type="match status" value="1"/>
</dbReference>
<comment type="caution">
    <text evidence="2">Once thought to be involved in copper homeostasis, experiments in E.coli have shown this is not the case.</text>
</comment>
<dbReference type="Gene3D" id="3.20.20.380">
    <property type="entry name" value="Copper homeostasis (CutC) domain"/>
    <property type="match status" value="1"/>
</dbReference>
<reference evidence="3" key="2">
    <citation type="submission" date="2021-04" db="EMBL/GenBank/DDBJ databases">
        <authorList>
            <person name="Gilroy R."/>
        </authorList>
    </citation>
    <scope>NUCLEOTIDE SEQUENCE</scope>
    <source>
        <strain evidence="3">CHK193-4272</strain>
    </source>
</reference>
<dbReference type="InterPro" id="IPR005627">
    <property type="entry name" value="CutC-like"/>
</dbReference>
<proteinExistence type="inferred from homology"/>
<dbReference type="EMBL" id="DXIE01000021">
    <property type="protein sequence ID" value="HIV61807.1"/>
    <property type="molecule type" value="Genomic_DNA"/>
</dbReference>
<dbReference type="PANTHER" id="PTHR12598:SF0">
    <property type="entry name" value="COPPER HOMEOSTASIS PROTEIN CUTC HOMOLOG"/>
    <property type="match status" value="1"/>
</dbReference>
<reference evidence="3" key="1">
    <citation type="journal article" date="2021" name="PeerJ">
        <title>Extensive microbial diversity within the chicken gut microbiome revealed by metagenomics and culture.</title>
        <authorList>
            <person name="Gilroy R."/>
            <person name="Ravi A."/>
            <person name="Getino M."/>
            <person name="Pursley I."/>
            <person name="Horton D.L."/>
            <person name="Alikhan N.F."/>
            <person name="Baker D."/>
            <person name="Gharbi K."/>
            <person name="Hall N."/>
            <person name="Watson M."/>
            <person name="Adriaenssens E.M."/>
            <person name="Foster-Nyarko E."/>
            <person name="Jarju S."/>
            <person name="Secka A."/>
            <person name="Antonio M."/>
            <person name="Oren A."/>
            <person name="Chaudhuri R.R."/>
            <person name="La Ragione R."/>
            <person name="Hildebrand F."/>
            <person name="Pallen M.J."/>
        </authorList>
    </citation>
    <scope>NUCLEOTIDE SEQUENCE</scope>
    <source>
        <strain evidence="3">CHK193-4272</strain>
    </source>
</reference>
<comment type="caution">
    <text evidence="3">The sequence shown here is derived from an EMBL/GenBank/DDBJ whole genome shotgun (WGS) entry which is preliminary data.</text>
</comment>
<dbReference type="GO" id="GO:0005507">
    <property type="term" value="F:copper ion binding"/>
    <property type="evidence" value="ECO:0007669"/>
    <property type="project" value="TreeGrafter"/>
</dbReference>
<evidence type="ECO:0000256" key="2">
    <source>
        <dbReference type="HAMAP-Rule" id="MF_00795"/>
    </source>
</evidence>
<dbReference type="AlphaFoldDB" id="A0A9D1PIN3"/>
<gene>
    <name evidence="2" type="primary">cutC</name>
    <name evidence="3" type="ORF">H9746_03025</name>
</gene>
<dbReference type="HAMAP" id="MF_00795">
    <property type="entry name" value="CutC"/>
    <property type="match status" value="1"/>
</dbReference>
<name>A0A9D1PIN3_9FIRM</name>
<keyword evidence="2" id="KW-0963">Cytoplasm</keyword>
<accession>A0A9D1PIN3</accession>
<organism evidence="3 4">
    <name type="scientific">Candidatus Butyricicoccus avistercoris</name>
    <dbReference type="NCBI Taxonomy" id="2838518"/>
    <lineage>
        <taxon>Bacteria</taxon>
        <taxon>Bacillati</taxon>
        <taxon>Bacillota</taxon>
        <taxon>Clostridia</taxon>
        <taxon>Eubacteriales</taxon>
        <taxon>Butyricicoccaceae</taxon>
        <taxon>Butyricicoccus</taxon>
    </lineage>
</organism>
<sequence>MTDFNLECCVDSVESAIAAEKGGATRLELCSNLIIGGTSPSISLFKQIKKYVNLPIRVLLRPRFGDFCYTDYEIDILNDEINTFKNLGADGIVIGCLNPDGELNIKAMQKFIYLADKLPVTLHRAFDVCVNPMDTLEICKQLGISTILTSGAKNCALDGKRLIKQLCDYAENIEILAGAGINSKTIELLLDEIPNLKSFHMSGKKVLESPMKYRNKDVFMGLKGISEYEIWQTDTKEIQLARDILQKR</sequence>
<comment type="similarity">
    <text evidence="1 2">Belongs to the CutC family.</text>
</comment>
<evidence type="ECO:0000313" key="3">
    <source>
        <dbReference type="EMBL" id="HIV61807.1"/>
    </source>
</evidence>
<protein>
    <recommendedName>
        <fullName evidence="2">PF03932 family protein CutC</fullName>
    </recommendedName>
</protein>
<dbReference type="GO" id="GO:0005737">
    <property type="term" value="C:cytoplasm"/>
    <property type="evidence" value="ECO:0007669"/>
    <property type="project" value="UniProtKB-SubCell"/>
</dbReference>